<keyword evidence="4" id="KW-1185">Reference proteome</keyword>
<dbReference type="AlphaFoldDB" id="A0A495IDH5"/>
<keyword evidence="2" id="KW-0812">Transmembrane</keyword>
<evidence type="ECO:0000256" key="1">
    <source>
        <dbReference type="SAM" id="MobiDB-lite"/>
    </source>
</evidence>
<evidence type="ECO:0000313" key="3">
    <source>
        <dbReference type="EMBL" id="RKR74057.1"/>
    </source>
</evidence>
<gene>
    <name evidence="3" type="ORF">C8E83_1159</name>
</gene>
<feature type="region of interest" description="Disordered" evidence="1">
    <location>
        <begin position="83"/>
        <end position="112"/>
    </location>
</feature>
<evidence type="ECO:0000256" key="2">
    <source>
        <dbReference type="SAM" id="Phobius"/>
    </source>
</evidence>
<feature type="transmembrane region" description="Helical" evidence="2">
    <location>
        <begin position="21"/>
        <end position="43"/>
    </location>
</feature>
<protein>
    <submittedName>
        <fullName evidence="3">Uncharacterized protein</fullName>
    </submittedName>
</protein>
<accession>A0A495IDH5</accession>
<sequence length="112" mass="12100">MQWAFTDLTRRSDDALRRTRIRRTATTTGFAVLLVGGVVLLATATTTPVAYLGICLTVLGALNSVISAGGLWRTVAEQRARSAEASARRAMAARHDTDDADRDSPPWPEGEE</sequence>
<proteinExistence type="predicted"/>
<dbReference type="EMBL" id="RBKS01000001">
    <property type="protein sequence ID" value="RKR74057.1"/>
    <property type="molecule type" value="Genomic_DNA"/>
</dbReference>
<keyword evidence="2" id="KW-1133">Transmembrane helix</keyword>
<dbReference type="Proteomes" id="UP000280008">
    <property type="component" value="Unassembled WGS sequence"/>
</dbReference>
<name>A0A495IDH5_9MICO</name>
<comment type="caution">
    <text evidence="3">The sequence shown here is derived from an EMBL/GenBank/DDBJ whole genome shotgun (WGS) entry which is preliminary data.</text>
</comment>
<feature type="transmembrane region" description="Helical" evidence="2">
    <location>
        <begin position="49"/>
        <end position="72"/>
    </location>
</feature>
<keyword evidence="2" id="KW-0472">Membrane</keyword>
<reference evidence="3 4" key="1">
    <citation type="submission" date="2018-10" db="EMBL/GenBank/DDBJ databases">
        <title>Sequencing the genomes of 1000 actinobacteria strains.</title>
        <authorList>
            <person name="Klenk H.-P."/>
        </authorList>
    </citation>
    <scope>NUCLEOTIDE SEQUENCE [LARGE SCALE GENOMIC DNA]</scope>
    <source>
        <strain evidence="3 4">DSM 17894</strain>
    </source>
</reference>
<evidence type="ECO:0000313" key="4">
    <source>
        <dbReference type="Proteomes" id="UP000280008"/>
    </source>
</evidence>
<organism evidence="3 4">
    <name type="scientific">Frondihabitans australicus</name>
    <dbReference type="NCBI Taxonomy" id="386892"/>
    <lineage>
        <taxon>Bacteria</taxon>
        <taxon>Bacillati</taxon>
        <taxon>Actinomycetota</taxon>
        <taxon>Actinomycetes</taxon>
        <taxon>Micrococcales</taxon>
        <taxon>Microbacteriaceae</taxon>
        <taxon>Frondihabitans</taxon>
    </lineage>
</organism>